<accession>A4J484</accession>
<dbReference type="EMBL" id="CP000612">
    <property type="protein sequence ID" value="ABO49887.1"/>
    <property type="molecule type" value="Genomic_DNA"/>
</dbReference>
<dbReference type="CDD" id="cd06171">
    <property type="entry name" value="Sigma70_r4"/>
    <property type="match status" value="1"/>
</dbReference>
<organism evidence="8 9">
    <name type="scientific">Desulforamulus reducens (strain ATCC BAA-1160 / DSM 100696 / MI-1)</name>
    <name type="common">Desulfotomaculum reducens</name>
    <dbReference type="NCBI Taxonomy" id="349161"/>
    <lineage>
        <taxon>Bacteria</taxon>
        <taxon>Bacillati</taxon>
        <taxon>Bacillota</taxon>
        <taxon>Clostridia</taxon>
        <taxon>Eubacteriales</taxon>
        <taxon>Peptococcaceae</taxon>
        <taxon>Desulforamulus</taxon>
    </lineage>
</organism>
<dbReference type="PANTHER" id="PTHR43133">
    <property type="entry name" value="RNA POLYMERASE ECF-TYPE SIGMA FACTO"/>
    <property type="match status" value="1"/>
</dbReference>
<dbReference type="Gene3D" id="1.10.1740.10">
    <property type="match status" value="1"/>
</dbReference>
<dbReference type="OrthoDB" id="9795666at2"/>
<keyword evidence="5" id="KW-0804">Transcription</keyword>
<evidence type="ECO:0000256" key="4">
    <source>
        <dbReference type="ARBA" id="ARBA00023125"/>
    </source>
</evidence>
<dbReference type="HOGENOM" id="CLU_047691_3_4_9"/>
<dbReference type="GO" id="GO:0003677">
    <property type="term" value="F:DNA binding"/>
    <property type="evidence" value="ECO:0007669"/>
    <property type="project" value="UniProtKB-KW"/>
</dbReference>
<name>A4J484_DESRM</name>
<evidence type="ECO:0000256" key="2">
    <source>
        <dbReference type="ARBA" id="ARBA00023015"/>
    </source>
</evidence>
<evidence type="ECO:0000313" key="8">
    <source>
        <dbReference type="EMBL" id="ABO49887.1"/>
    </source>
</evidence>
<dbReference type="RefSeq" id="WP_011877707.1">
    <property type="nucleotide sequence ID" value="NC_009253.1"/>
</dbReference>
<dbReference type="Pfam" id="PF04542">
    <property type="entry name" value="Sigma70_r2"/>
    <property type="match status" value="1"/>
</dbReference>
<feature type="domain" description="RNA polymerase sigma-70 region 2" evidence="6">
    <location>
        <begin position="19"/>
        <end position="85"/>
    </location>
</feature>
<evidence type="ECO:0000259" key="6">
    <source>
        <dbReference type="Pfam" id="PF04542"/>
    </source>
</evidence>
<gene>
    <name evidence="8" type="ordered locus">Dred_1353</name>
</gene>
<reference evidence="8 9" key="1">
    <citation type="submission" date="2007-03" db="EMBL/GenBank/DDBJ databases">
        <title>Complete sequence of Desulfotomaculum reducens MI-1.</title>
        <authorList>
            <consortium name="US DOE Joint Genome Institute"/>
            <person name="Copeland A."/>
            <person name="Lucas S."/>
            <person name="Lapidus A."/>
            <person name="Barry K."/>
            <person name="Detter J.C."/>
            <person name="Glavina del Rio T."/>
            <person name="Hammon N."/>
            <person name="Israni S."/>
            <person name="Dalin E."/>
            <person name="Tice H."/>
            <person name="Pitluck S."/>
            <person name="Sims D."/>
            <person name="Brettin T."/>
            <person name="Bruce D."/>
            <person name="Han C."/>
            <person name="Tapia R."/>
            <person name="Schmutz J."/>
            <person name="Larimer F."/>
            <person name="Land M."/>
            <person name="Hauser L."/>
            <person name="Kyrpides N."/>
            <person name="Kim E."/>
            <person name="Tebo B.M."/>
            <person name="Richardson P."/>
        </authorList>
    </citation>
    <scope>NUCLEOTIDE SEQUENCE [LARGE SCALE GENOMIC DNA]</scope>
    <source>
        <strain evidence="8 9">MI-1</strain>
    </source>
</reference>
<sequence>MTPATKNRHPDGDLSFEELYDRYFEPVNRYLRYRMDSAWDADDLTTTVFMKALENFSKYRAEGPFSGWLFRIAHNVYVDYIRGRREYATNDVMLELAAGSDDGPEETVLQGEEITRLRQLLKGLSPDYRDVVSLRYAAELRFVQIAEVLGKSESAVRMLHHRAIKQLRQRYVREGGSAR</sequence>
<dbReference type="InterPro" id="IPR013324">
    <property type="entry name" value="RNA_pol_sigma_r3/r4-like"/>
</dbReference>
<dbReference type="InterPro" id="IPR013325">
    <property type="entry name" value="RNA_pol_sigma_r2"/>
</dbReference>
<keyword evidence="3" id="KW-0731">Sigma factor</keyword>
<dbReference type="InterPro" id="IPR007630">
    <property type="entry name" value="RNA_pol_sigma70_r4"/>
</dbReference>
<dbReference type="GO" id="GO:0016987">
    <property type="term" value="F:sigma factor activity"/>
    <property type="evidence" value="ECO:0007669"/>
    <property type="project" value="UniProtKB-KW"/>
</dbReference>
<dbReference type="PANTHER" id="PTHR43133:SF57">
    <property type="entry name" value="RNA POLYMERASE SIGMA-70 FACTOR"/>
    <property type="match status" value="1"/>
</dbReference>
<dbReference type="Gene3D" id="1.10.10.10">
    <property type="entry name" value="Winged helix-like DNA-binding domain superfamily/Winged helix DNA-binding domain"/>
    <property type="match status" value="1"/>
</dbReference>
<dbReference type="SUPFAM" id="SSF88659">
    <property type="entry name" value="Sigma3 and sigma4 domains of RNA polymerase sigma factors"/>
    <property type="match status" value="1"/>
</dbReference>
<feature type="domain" description="RNA polymerase sigma-70 region 4" evidence="7">
    <location>
        <begin position="120"/>
        <end position="169"/>
    </location>
</feature>
<evidence type="ECO:0000256" key="1">
    <source>
        <dbReference type="ARBA" id="ARBA00010641"/>
    </source>
</evidence>
<dbReference type="Pfam" id="PF04545">
    <property type="entry name" value="Sigma70_r4"/>
    <property type="match status" value="1"/>
</dbReference>
<dbReference type="InterPro" id="IPR039425">
    <property type="entry name" value="RNA_pol_sigma-70-like"/>
</dbReference>
<dbReference type="AlphaFoldDB" id="A4J484"/>
<dbReference type="SUPFAM" id="SSF88946">
    <property type="entry name" value="Sigma2 domain of RNA polymerase sigma factors"/>
    <property type="match status" value="1"/>
</dbReference>
<evidence type="ECO:0000256" key="5">
    <source>
        <dbReference type="ARBA" id="ARBA00023163"/>
    </source>
</evidence>
<keyword evidence="9" id="KW-1185">Reference proteome</keyword>
<proteinExistence type="inferred from homology"/>
<dbReference type="KEGG" id="drm:Dred_1353"/>
<comment type="similarity">
    <text evidence="1">Belongs to the sigma-70 factor family. ECF subfamily.</text>
</comment>
<dbReference type="Proteomes" id="UP000001556">
    <property type="component" value="Chromosome"/>
</dbReference>
<evidence type="ECO:0000259" key="7">
    <source>
        <dbReference type="Pfam" id="PF04545"/>
    </source>
</evidence>
<dbReference type="InterPro" id="IPR036388">
    <property type="entry name" value="WH-like_DNA-bd_sf"/>
</dbReference>
<dbReference type="NCBIfam" id="TIGR02937">
    <property type="entry name" value="sigma70-ECF"/>
    <property type="match status" value="1"/>
</dbReference>
<dbReference type="STRING" id="349161.Dred_1353"/>
<dbReference type="GO" id="GO:0006352">
    <property type="term" value="P:DNA-templated transcription initiation"/>
    <property type="evidence" value="ECO:0007669"/>
    <property type="project" value="InterPro"/>
</dbReference>
<evidence type="ECO:0000313" key="9">
    <source>
        <dbReference type="Proteomes" id="UP000001556"/>
    </source>
</evidence>
<dbReference type="eggNOG" id="COG1595">
    <property type="taxonomic scope" value="Bacteria"/>
</dbReference>
<keyword evidence="4" id="KW-0238">DNA-binding</keyword>
<dbReference type="InterPro" id="IPR007627">
    <property type="entry name" value="RNA_pol_sigma70_r2"/>
</dbReference>
<dbReference type="InterPro" id="IPR014284">
    <property type="entry name" value="RNA_pol_sigma-70_dom"/>
</dbReference>
<evidence type="ECO:0000256" key="3">
    <source>
        <dbReference type="ARBA" id="ARBA00023082"/>
    </source>
</evidence>
<protein>
    <submittedName>
        <fullName evidence="8">RNA polymerase, sigma-24 subunit, ECF subfamily</fullName>
    </submittedName>
</protein>
<keyword evidence="2" id="KW-0805">Transcription regulation</keyword>